<proteinExistence type="predicted"/>
<dbReference type="EMBL" id="UOFJ01000414">
    <property type="protein sequence ID" value="VAW69339.1"/>
    <property type="molecule type" value="Genomic_DNA"/>
</dbReference>
<evidence type="ECO:0000313" key="1">
    <source>
        <dbReference type="EMBL" id="VAW69339.1"/>
    </source>
</evidence>
<name>A0A3B0Y580_9ZZZZ</name>
<sequence length="95" mass="11477">MKTEKDFYITELLISVKSRETCIEMVMLQSQDSRIKMVIFAHRTQRLAKIQLQVLHMFYRHTLEFLLVKFLMVERTDGKLMQGHSFQLDLLWRLT</sequence>
<reference evidence="1" key="1">
    <citation type="submission" date="2018-06" db="EMBL/GenBank/DDBJ databases">
        <authorList>
            <person name="Zhirakovskaya E."/>
        </authorList>
    </citation>
    <scope>NUCLEOTIDE SEQUENCE</scope>
</reference>
<gene>
    <name evidence="1" type="ORF">MNBD_GAMMA10-2752</name>
</gene>
<protein>
    <submittedName>
        <fullName evidence="1">Uncharacterized protein</fullName>
    </submittedName>
</protein>
<accession>A0A3B0Y580</accession>
<organism evidence="1">
    <name type="scientific">hydrothermal vent metagenome</name>
    <dbReference type="NCBI Taxonomy" id="652676"/>
    <lineage>
        <taxon>unclassified sequences</taxon>
        <taxon>metagenomes</taxon>
        <taxon>ecological metagenomes</taxon>
    </lineage>
</organism>
<dbReference type="AlphaFoldDB" id="A0A3B0Y580"/>